<name>A0A4Y2MIT8_ARAVE</name>
<dbReference type="Proteomes" id="UP000499080">
    <property type="component" value="Unassembled WGS sequence"/>
</dbReference>
<proteinExistence type="predicted"/>
<keyword evidence="2" id="KW-1185">Reference proteome</keyword>
<sequence>MQTSRPLQECGPNVNHLPASQALCTPLEMFAGLLLQQFLQKKMARVDEYRGRGCACLICFCRIGCLPTHSKSEFCNLKGFLQNYHLLTSTSIIVDLVD</sequence>
<gene>
    <name evidence="1" type="ORF">AVEN_177572_1</name>
</gene>
<protein>
    <submittedName>
        <fullName evidence="1">Uncharacterized protein</fullName>
    </submittedName>
</protein>
<dbReference type="AlphaFoldDB" id="A0A4Y2MIT8"/>
<evidence type="ECO:0000313" key="1">
    <source>
        <dbReference type="EMBL" id="GBN26573.1"/>
    </source>
</evidence>
<organism evidence="1 2">
    <name type="scientific">Araneus ventricosus</name>
    <name type="common">Orbweaver spider</name>
    <name type="synonym">Epeira ventricosa</name>
    <dbReference type="NCBI Taxonomy" id="182803"/>
    <lineage>
        <taxon>Eukaryota</taxon>
        <taxon>Metazoa</taxon>
        <taxon>Ecdysozoa</taxon>
        <taxon>Arthropoda</taxon>
        <taxon>Chelicerata</taxon>
        <taxon>Arachnida</taxon>
        <taxon>Araneae</taxon>
        <taxon>Araneomorphae</taxon>
        <taxon>Entelegynae</taxon>
        <taxon>Araneoidea</taxon>
        <taxon>Araneidae</taxon>
        <taxon>Araneus</taxon>
    </lineage>
</organism>
<reference evidence="1 2" key="1">
    <citation type="journal article" date="2019" name="Sci. Rep.">
        <title>Orb-weaving spider Araneus ventricosus genome elucidates the spidroin gene catalogue.</title>
        <authorList>
            <person name="Kono N."/>
            <person name="Nakamura H."/>
            <person name="Ohtoshi R."/>
            <person name="Moran D.A.P."/>
            <person name="Shinohara A."/>
            <person name="Yoshida Y."/>
            <person name="Fujiwara M."/>
            <person name="Mori M."/>
            <person name="Tomita M."/>
            <person name="Arakawa K."/>
        </authorList>
    </citation>
    <scope>NUCLEOTIDE SEQUENCE [LARGE SCALE GENOMIC DNA]</scope>
</reference>
<dbReference type="EMBL" id="BGPR01007402">
    <property type="protein sequence ID" value="GBN26573.1"/>
    <property type="molecule type" value="Genomic_DNA"/>
</dbReference>
<comment type="caution">
    <text evidence="1">The sequence shown here is derived from an EMBL/GenBank/DDBJ whole genome shotgun (WGS) entry which is preliminary data.</text>
</comment>
<accession>A0A4Y2MIT8</accession>
<evidence type="ECO:0000313" key="2">
    <source>
        <dbReference type="Proteomes" id="UP000499080"/>
    </source>
</evidence>